<reference evidence="3" key="2">
    <citation type="submission" date="2011-02" db="EMBL/GenBank/DDBJ databases">
        <title>The complete genome of Pedobacter saltans DSM 12145.</title>
        <authorList>
            <consortium name="US DOE Joint Genome Institute (JGI-PGF)"/>
            <person name="Lucas S."/>
            <person name="Copeland A."/>
            <person name="Lapidus A."/>
            <person name="Bruce D."/>
            <person name="Goodwin L."/>
            <person name="Pitluck S."/>
            <person name="Kyrpides N."/>
            <person name="Mavromatis K."/>
            <person name="Pagani I."/>
            <person name="Ivanova N."/>
            <person name="Ovchinnikova G."/>
            <person name="Lu M."/>
            <person name="Detter J.C."/>
            <person name="Han C."/>
            <person name="Land M."/>
            <person name="Hauser L."/>
            <person name="Markowitz V."/>
            <person name="Cheng J.-F."/>
            <person name="Hugenholtz P."/>
            <person name="Woyke T."/>
            <person name="Wu D."/>
            <person name="Tindall B."/>
            <person name="Pomrenke H.G."/>
            <person name="Brambilla E."/>
            <person name="Klenk H.-P."/>
            <person name="Eisen J.A."/>
        </authorList>
    </citation>
    <scope>NUCLEOTIDE SEQUENCE [LARGE SCALE GENOMIC DNA]</scope>
    <source>
        <strain evidence="3">ATCC 51119 / DSM 12145 / JCM 21818 / LMG 10337 / NBRC 100064 / NCIMB 13643</strain>
    </source>
</reference>
<dbReference type="RefSeq" id="WP_013632893.1">
    <property type="nucleotide sequence ID" value="NC_015177.1"/>
</dbReference>
<sequence>MKLFNLKYMLLILIGATFLQACEKDADQWLKDNVTVIGKVPVIAAFSVTPAQADNKVPTGQTIKLDLRYWSDEPIDKIELRSMVGTGGTYQLVETKPYQSAYSVKSKTDSLIFNYTVPNVAVGTAINMEVTVVNKNTLVKKSVLALAVK</sequence>
<proteinExistence type="predicted"/>
<dbReference type="KEGG" id="psn:Pedsa_1850"/>
<dbReference type="HOGENOM" id="CLU_1776211_0_0_10"/>
<name>F0S8S4_PSESL</name>
<evidence type="ECO:0000256" key="1">
    <source>
        <dbReference type="SAM" id="SignalP"/>
    </source>
</evidence>
<dbReference type="PROSITE" id="PS51257">
    <property type="entry name" value="PROKAR_LIPOPROTEIN"/>
    <property type="match status" value="1"/>
</dbReference>
<accession>F0S8S4</accession>
<gene>
    <name evidence="2" type="ordered locus">Pedsa_1850</name>
</gene>
<evidence type="ECO:0000313" key="2">
    <source>
        <dbReference type="EMBL" id="ADY52405.1"/>
    </source>
</evidence>
<dbReference type="STRING" id="762903.Pedsa_1850"/>
<protein>
    <recommendedName>
        <fullName evidence="4">DUF1735 domain-containing protein</fullName>
    </recommendedName>
</protein>
<organism evidence="2 3">
    <name type="scientific">Pseudopedobacter saltans (strain ATCC 51119 / DSM 12145 / JCM 21818 / CCUG 39354 / LMG 10337 / NBRC 100064 / NCIMB 13643)</name>
    <name type="common">Pedobacter saltans</name>
    <dbReference type="NCBI Taxonomy" id="762903"/>
    <lineage>
        <taxon>Bacteria</taxon>
        <taxon>Pseudomonadati</taxon>
        <taxon>Bacteroidota</taxon>
        <taxon>Sphingobacteriia</taxon>
        <taxon>Sphingobacteriales</taxon>
        <taxon>Sphingobacteriaceae</taxon>
        <taxon>Pseudopedobacter</taxon>
    </lineage>
</organism>
<dbReference type="Proteomes" id="UP000000310">
    <property type="component" value="Chromosome"/>
</dbReference>
<dbReference type="EMBL" id="CP002545">
    <property type="protein sequence ID" value="ADY52405.1"/>
    <property type="molecule type" value="Genomic_DNA"/>
</dbReference>
<dbReference type="OrthoDB" id="893223at2"/>
<feature type="signal peptide" evidence="1">
    <location>
        <begin position="1"/>
        <end position="21"/>
    </location>
</feature>
<feature type="chain" id="PRO_5003260219" description="DUF1735 domain-containing protein" evidence="1">
    <location>
        <begin position="22"/>
        <end position="149"/>
    </location>
</feature>
<keyword evidence="1" id="KW-0732">Signal</keyword>
<evidence type="ECO:0008006" key="4">
    <source>
        <dbReference type="Google" id="ProtNLM"/>
    </source>
</evidence>
<dbReference type="AlphaFoldDB" id="F0S8S4"/>
<reference evidence="2 3" key="1">
    <citation type="journal article" date="2011" name="Stand. Genomic Sci.">
        <title>Complete genome sequence of the gliding, heparinolytic Pedobacter saltans type strain (113).</title>
        <authorList>
            <person name="Liolios K."/>
            <person name="Sikorski J."/>
            <person name="Lu M."/>
            <person name="Nolan M."/>
            <person name="Lapidus A."/>
            <person name="Lucas S."/>
            <person name="Hammon N."/>
            <person name="Deshpande S."/>
            <person name="Cheng J.F."/>
            <person name="Tapia R."/>
            <person name="Han C."/>
            <person name="Goodwin L."/>
            <person name="Pitluck S."/>
            <person name="Huntemann M."/>
            <person name="Ivanova N."/>
            <person name="Pagani I."/>
            <person name="Mavromatis K."/>
            <person name="Ovchinikova G."/>
            <person name="Pati A."/>
            <person name="Chen A."/>
            <person name="Palaniappan K."/>
            <person name="Land M."/>
            <person name="Hauser L."/>
            <person name="Brambilla E.M."/>
            <person name="Kotsyurbenko O."/>
            <person name="Rohde M."/>
            <person name="Tindall B.J."/>
            <person name="Abt B."/>
            <person name="Goker M."/>
            <person name="Detter J.C."/>
            <person name="Woyke T."/>
            <person name="Bristow J."/>
            <person name="Eisen J.A."/>
            <person name="Markowitz V."/>
            <person name="Hugenholtz P."/>
            <person name="Klenk H.P."/>
            <person name="Kyrpides N.C."/>
        </authorList>
    </citation>
    <scope>NUCLEOTIDE SEQUENCE [LARGE SCALE GENOMIC DNA]</scope>
    <source>
        <strain evidence="3">ATCC 51119 / DSM 12145 / JCM 21818 / LMG 10337 / NBRC 100064 / NCIMB 13643</strain>
    </source>
</reference>
<keyword evidence="3" id="KW-1185">Reference proteome</keyword>
<evidence type="ECO:0000313" key="3">
    <source>
        <dbReference type="Proteomes" id="UP000000310"/>
    </source>
</evidence>